<sequence>MGAYWFLDQDANRRPEFTVHGSKFSRDRVGGVRYVEMITEGFTITPGFIMLDTKEPLEQASSPNETAENYIKRGCTLLVVKHLVTSIRHYREKYDHFLKTLESLPVPFMVTPVIPAHLLNPEMVRYFSRKGSPFLCVEVQCPEDLDSLKWEWIVQAQSHRRIPLTIFVKDGENTSVNYTDLWSQRCEQYGMIRLTDVQEDEWLTFQNLKDSGIYPNRGAFVYGGQADYNLFRKGGGSTFDEQDKFRYHNAVPDVTVIGGRIVQVQQQVIDHRSKQHVRVNVHKHFV</sequence>
<dbReference type="Proteomes" id="UP000297982">
    <property type="component" value="Unassembled WGS sequence"/>
</dbReference>
<evidence type="ECO:0000313" key="2">
    <source>
        <dbReference type="Proteomes" id="UP000297982"/>
    </source>
</evidence>
<proteinExistence type="predicted"/>
<dbReference type="EMBL" id="SRJC01000001">
    <property type="protein sequence ID" value="TGB04538.1"/>
    <property type="molecule type" value="Genomic_DNA"/>
</dbReference>
<dbReference type="STRING" id="192814.GCA_900166575_01597"/>
<gene>
    <name evidence="1" type="ORF">E4663_05970</name>
</gene>
<reference evidence="1 2" key="1">
    <citation type="journal article" date="2003" name="Int. J. Syst. Evol. Microbiol.">
        <title>Halobacillus salinus sp. nov., isolated from a salt lake on the coast of the East Sea in Korea.</title>
        <authorList>
            <person name="Yoon J.H."/>
            <person name="Kang K.H."/>
            <person name="Park Y.H."/>
        </authorList>
    </citation>
    <scope>NUCLEOTIDE SEQUENCE [LARGE SCALE GENOMIC DNA]</scope>
    <source>
        <strain evidence="1 2">HSL-3</strain>
    </source>
</reference>
<name>A0A4Z0H2A8_9BACI</name>
<protein>
    <submittedName>
        <fullName evidence="1">Uncharacterized protein</fullName>
    </submittedName>
</protein>
<dbReference type="AlphaFoldDB" id="A0A4Z0H2A8"/>
<keyword evidence="2" id="KW-1185">Reference proteome</keyword>
<accession>A0A4Z0H2A8</accession>
<organism evidence="1 2">
    <name type="scientific">Halobacillus salinus</name>
    <dbReference type="NCBI Taxonomy" id="192814"/>
    <lineage>
        <taxon>Bacteria</taxon>
        <taxon>Bacillati</taxon>
        <taxon>Bacillota</taxon>
        <taxon>Bacilli</taxon>
        <taxon>Bacillales</taxon>
        <taxon>Bacillaceae</taxon>
        <taxon>Halobacillus</taxon>
    </lineage>
</organism>
<dbReference type="RefSeq" id="WP_135326947.1">
    <property type="nucleotide sequence ID" value="NZ_SRJC01000001.1"/>
</dbReference>
<evidence type="ECO:0000313" key="1">
    <source>
        <dbReference type="EMBL" id="TGB04538.1"/>
    </source>
</evidence>
<comment type="caution">
    <text evidence="1">The sequence shown here is derived from an EMBL/GenBank/DDBJ whole genome shotgun (WGS) entry which is preliminary data.</text>
</comment>